<reference evidence="1" key="1">
    <citation type="journal article" date="2015" name="Nature">
        <title>Complex archaea that bridge the gap between prokaryotes and eukaryotes.</title>
        <authorList>
            <person name="Spang A."/>
            <person name="Saw J.H."/>
            <person name="Jorgensen S.L."/>
            <person name="Zaremba-Niedzwiedzka K."/>
            <person name="Martijn J."/>
            <person name="Lind A.E."/>
            <person name="van Eijk R."/>
            <person name="Schleper C."/>
            <person name="Guy L."/>
            <person name="Ettema T.J."/>
        </authorList>
    </citation>
    <scope>NUCLEOTIDE SEQUENCE</scope>
</reference>
<proteinExistence type="predicted"/>
<gene>
    <name evidence="1" type="ORF">LCGC14_1309650</name>
</gene>
<name>A0A0F9KMU2_9ZZZZ</name>
<evidence type="ECO:0000313" key="1">
    <source>
        <dbReference type="EMBL" id="KKM83414.1"/>
    </source>
</evidence>
<sequence>MEQYQQRIRVCPFCEEKLGENWRDHFHALKVEGKMIGAVVEFDWFVCIPESERLEAEAGGDITVETFSPVSFWLPRGALYSGQKGNNPAPQLLH</sequence>
<dbReference type="AlphaFoldDB" id="A0A0F9KMU2"/>
<accession>A0A0F9KMU2</accession>
<organism evidence="1">
    <name type="scientific">marine sediment metagenome</name>
    <dbReference type="NCBI Taxonomy" id="412755"/>
    <lineage>
        <taxon>unclassified sequences</taxon>
        <taxon>metagenomes</taxon>
        <taxon>ecological metagenomes</taxon>
    </lineage>
</organism>
<protein>
    <submittedName>
        <fullName evidence="1">Uncharacterized protein</fullName>
    </submittedName>
</protein>
<dbReference type="EMBL" id="LAZR01007717">
    <property type="protein sequence ID" value="KKM83414.1"/>
    <property type="molecule type" value="Genomic_DNA"/>
</dbReference>
<comment type="caution">
    <text evidence="1">The sequence shown here is derived from an EMBL/GenBank/DDBJ whole genome shotgun (WGS) entry which is preliminary data.</text>
</comment>